<feature type="compositionally biased region" description="Basic and acidic residues" evidence="1">
    <location>
        <begin position="125"/>
        <end position="135"/>
    </location>
</feature>
<protein>
    <submittedName>
        <fullName evidence="2">Isoquinoline 1-oxidoreductase alpha subunit</fullName>
        <ecNumber evidence="2">1.3.99.16</ecNumber>
    </submittedName>
</protein>
<dbReference type="EC" id="1.3.99.16" evidence="2"/>
<evidence type="ECO:0000313" key="2">
    <source>
        <dbReference type="EMBL" id="CAA9544786.1"/>
    </source>
</evidence>
<keyword evidence="2" id="KW-0560">Oxidoreductase</keyword>
<accession>A0A6J4UCM7</accession>
<evidence type="ECO:0000256" key="1">
    <source>
        <dbReference type="SAM" id="MobiDB-lite"/>
    </source>
</evidence>
<feature type="compositionally biased region" description="Low complexity" evidence="1">
    <location>
        <begin position="174"/>
        <end position="183"/>
    </location>
</feature>
<feature type="non-terminal residue" evidence="2">
    <location>
        <position position="189"/>
    </location>
</feature>
<dbReference type="GO" id="GO:0047121">
    <property type="term" value="F:isoquinoline 1-oxidoreductase activity"/>
    <property type="evidence" value="ECO:0007669"/>
    <property type="project" value="UniProtKB-EC"/>
</dbReference>
<organism evidence="2">
    <name type="scientific">uncultured Sphingosinicella sp</name>
    <dbReference type="NCBI Taxonomy" id="478748"/>
    <lineage>
        <taxon>Bacteria</taxon>
        <taxon>Pseudomonadati</taxon>
        <taxon>Pseudomonadota</taxon>
        <taxon>Alphaproteobacteria</taxon>
        <taxon>Sphingomonadales</taxon>
        <taxon>Sphingosinicellaceae</taxon>
        <taxon>Sphingosinicella</taxon>
        <taxon>environmental samples</taxon>
    </lineage>
</organism>
<feature type="non-terminal residue" evidence="2">
    <location>
        <position position="1"/>
    </location>
</feature>
<feature type="region of interest" description="Disordered" evidence="1">
    <location>
        <begin position="48"/>
        <end position="189"/>
    </location>
</feature>
<gene>
    <name evidence="2" type="ORF">AVDCRST_MAG23-2434</name>
</gene>
<name>A0A6J4UCM7_9SPHN</name>
<reference evidence="2" key="1">
    <citation type="submission" date="2020-02" db="EMBL/GenBank/DDBJ databases">
        <authorList>
            <person name="Meier V. D."/>
        </authorList>
    </citation>
    <scope>NUCLEOTIDE SEQUENCE</scope>
    <source>
        <strain evidence="2">AVDCRST_MAG23</strain>
    </source>
</reference>
<proteinExistence type="predicted"/>
<sequence>ALYRQRPTGPVSYGSRNAPALGASGCVKSHRHQIWLRHGGLRRLHRQHRRQCGEELPGQDRTARRQCRHDHRSAVARPLASGPASLGGRAGAAMRLLPVGHDHGRGRPARQEPGSHGRGHRRRDHEHLPLRHLPSDSRSGAPRRPGQIRAGADRRRPSSGDRSGGCRPRRSVAAKRAAAGAAGRADRGL</sequence>
<dbReference type="EMBL" id="CADCWD010000081">
    <property type="protein sequence ID" value="CAA9544786.1"/>
    <property type="molecule type" value="Genomic_DNA"/>
</dbReference>
<feature type="compositionally biased region" description="Basic and acidic residues" evidence="1">
    <location>
        <begin position="100"/>
        <end position="115"/>
    </location>
</feature>
<dbReference type="AlphaFoldDB" id="A0A6J4UCM7"/>